<sequence>MLLLRGALLRRVNWGRSAVLSSTAEDGEIERDEEQVNSEPVTTLPVTGEEQGWFGPVTTLPVTGEEQGWFGPVPALPVTGEERGADCDCDVRGAVTKEQVVISQPIPICTLSQIMNDESHPRTLYVGNLDDTVSEELVCALFSQIGSVKGCKIIREV</sequence>
<dbReference type="InterPro" id="IPR035979">
    <property type="entry name" value="RBD_domain_sf"/>
</dbReference>
<reference evidence="4" key="1">
    <citation type="submission" date="2020-11" db="EMBL/GenBank/DDBJ databases">
        <authorList>
            <person name="Tran Van P."/>
        </authorList>
    </citation>
    <scope>NUCLEOTIDE SEQUENCE</scope>
</reference>
<dbReference type="InterPro" id="IPR012677">
    <property type="entry name" value="Nucleotide-bd_a/b_plait_sf"/>
</dbReference>
<organism evidence="4">
    <name type="scientific">Timema douglasi</name>
    <name type="common">Walking stick</name>
    <dbReference type="NCBI Taxonomy" id="61478"/>
    <lineage>
        <taxon>Eukaryota</taxon>
        <taxon>Metazoa</taxon>
        <taxon>Ecdysozoa</taxon>
        <taxon>Arthropoda</taxon>
        <taxon>Hexapoda</taxon>
        <taxon>Insecta</taxon>
        <taxon>Pterygota</taxon>
        <taxon>Neoptera</taxon>
        <taxon>Polyneoptera</taxon>
        <taxon>Phasmatodea</taxon>
        <taxon>Timematodea</taxon>
        <taxon>Timematoidea</taxon>
        <taxon>Timematidae</taxon>
        <taxon>Timema</taxon>
    </lineage>
</organism>
<accession>A0A7R8VJD6</accession>
<evidence type="ECO:0000256" key="2">
    <source>
        <dbReference type="PROSITE-ProRule" id="PRU00176"/>
    </source>
</evidence>
<feature type="domain" description="RRM" evidence="3">
    <location>
        <begin position="122"/>
        <end position="157"/>
    </location>
</feature>
<dbReference type="Gene3D" id="3.30.70.330">
    <property type="match status" value="1"/>
</dbReference>
<proteinExistence type="predicted"/>
<evidence type="ECO:0000259" key="3">
    <source>
        <dbReference type="PROSITE" id="PS50102"/>
    </source>
</evidence>
<dbReference type="PROSITE" id="PS50102">
    <property type="entry name" value="RRM"/>
    <property type="match status" value="1"/>
</dbReference>
<evidence type="ECO:0000256" key="1">
    <source>
        <dbReference type="ARBA" id="ARBA00022884"/>
    </source>
</evidence>
<dbReference type="Pfam" id="PF00076">
    <property type="entry name" value="RRM_1"/>
    <property type="match status" value="1"/>
</dbReference>
<dbReference type="InterPro" id="IPR000504">
    <property type="entry name" value="RRM_dom"/>
</dbReference>
<dbReference type="EMBL" id="OA566402">
    <property type="protein sequence ID" value="CAD7198842.1"/>
    <property type="molecule type" value="Genomic_DNA"/>
</dbReference>
<dbReference type="SUPFAM" id="SSF54928">
    <property type="entry name" value="RNA-binding domain, RBD"/>
    <property type="match status" value="1"/>
</dbReference>
<name>A0A7R8VJD6_TIMDO</name>
<gene>
    <name evidence="4" type="ORF">TDIB3V08_LOCUS5117</name>
</gene>
<dbReference type="AlphaFoldDB" id="A0A7R8VJD6"/>
<evidence type="ECO:0000313" key="4">
    <source>
        <dbReference type="EMBL" id="CAD7198842.1"/>
    </source>
</evidence>
<dbReference type="GO" id="GO:0003723">
    <property type="term" value="F:RNA binding"/>
    <property type="evidence" value="ECO:0007669"/>
    <property type="project" value="UniProtKB-UniRule"/>
</dbReference>
<protein>
    <recommendedName>
        <fullName evidence="3">RRM domain-containing protein</fullName>
    </recommendedName>
</protein>
<keyword evidence="1 2" id="KW-0694">RNA-binding</keyword>